<dbReference type="RefSeq" id="WP_255226391.1">
    <property type="nucleotide sequence ID" value="NZ_JAJEKE010000002.1"/>
</dbReference>
<dbReference type="Proteomes" id="UP001651880">
    <property type="component" value="Unassembled WGS sequence"/>
</dbReference>
<dbReference type="InterPro" id="IPR013154">
    <property type="entry name" value="ADH-like_N"/>
</dbReference>
<dbReference type="PANTHER" id="PTHR43401:SF2">
    <property type="entry name" value="L-THREONINE 3-DEHYDROGENASE"/>
    <property type="match status" value="1"/>
</dbReference>
<evidence type="ECO:0000256" key="1">
    <source>
        <dbReference type="ARBA" id="ARBA00023002"/>
    </source>
</evidence>
<evidence type="ECO:0000313" key="4">
    <source>
        <dbReference type="EMBL" id="MCQ1528877.1"/>
    </source>
</evidence>
<accession>A0ABT1NCA6</accession>
<dbReference type="InterPro" id="IPR050129">
    <property type="entry name" value="Zn_alcohol_dh"/>
</dbReference>
<name>A0ABT1NCA6_9FIRM</name>
<dbReference type="Gene3D" id="3.90.180.10">
    <property type="entry name" value="Medium-chain alcohol dehydrogenases, catalytic domain"/>
    <property type="match status" value="1"/>
</dbReference>
<keyword evidence="5" id="KW-1185">Reference proteome</keyword>
<dbReference type="SUPFAM" id="SSF50129">
    <property type="entry name" value="GroES-like"/>
    <property type="match status" value="1"/>
</dbReference>
<dbReference type="InterPro" id="IPR011032">
    <property type="entry name" value="GroES-like_sf"/>
</dbReference>
<feature type="domain" description="Alcohol dehydrogenase-like C-terminal" evidence="2">
    <location>
        <begin position="175"/>
        <end position="306"/>
    </location>
</feature>
<sequence>MKAAIYRGTEDIVIQDVPMPEAPAGGMLVKVHGCAVCGSDVRTYFFGNSMITPPWIIGHETAGEIIENNSGNGMQVGQRITVGTAIPCGHCRQCYLGHYTMCENMTAHGFEFPGGYAEYMAIEPYAIQQGVLNCIPEHVNSDEACLTEPLACVLNGQEILNVGLGDRVLVIGTGAIGCMHIQVAHARGAAMVLALELDDRRLAVAKEFADHIANPAKEDPKEFVDRWTKDLGGVNVVIVACGVAKAQMLALELASPRGRICNFGGLPKTDPMSTINANLIHYKELSIFGSFSSNPRQNQQALSLIASGAVNVKPLISKSLPLDLLESAILEMKRGESMKIVIHP</sequence>
<dbReference type="Gene3D" id="3.40.50.720">
    <property type="entry name" value="NAD(P)-binding Rossmann-like Domain"/>
    <property type="match status" value="1"/>
</dbReference>
<reference evidence="4 5" key="1">
    <citation type="submission" date="2021-10" db="EMBL/GenBank/DDBJ databases">
        <title>Lutispora strain m25 sp. nov., a thermophilic, non-spore-forming bacterium isolated from a lab-scale methanogenic bioreactor digesting anaerobic sludge.</title>
        <authorList>
            <person name="El Houari A."/>
            <person name="Mcdonald J."/>
        </authorList>
    </citation>
    <scope>NUCLEOTIDE SEQUENCE [LARGE SCALE GENOMIC DNA]</scope>
    <source>
        <strain evidence="5">m25</strain>
    </source>
</reference>
<comment type="caution">
    <text evidence="4">The sequence shown here is derived from an EMBL/GenBank/DDBJ whole genome shotgun (WGS) entry which is preliminary data.</text>
</comment>
<organism evidence="4 5">
    <name type="scientific">Lutispora saccharofermentans</name>
    <dbReference type="NCBI Taxonomy" id="3024236"/>
    <lineage>
        <taxon>Bacteria</taxon>
        <taxon>Bacillati</taxon>
        <taxon>Bacillota</taxon>
        <taxon>Clostridia</taxon>
        <taxon>Lutisporales</taxon>
        <taxon>Lutisporaceae</taxon>
        <taxon>Lutispora</taxon>
    </lineage>
</organism>
<protein>
    <submittedName>
        <fullName evidence="4">Alcohol dehydrogenase catalytic domain-containing protein</fullName>
    </submittedName>
</protein>
<dbReference type="InterPro" id="IPR036291">
    <property type="entry name" value="NAD(P)-bd_dom_sf"/>
</dbReference>
<dbReference type="Pfam" id="PF00107">
    <property type="entry name" value="ADH_zinc_N"/>
    <property type="match status" value="1"/>
</dbReference>
<gene>
    <name evidence="4" type="ORF">LJD61_04865</name>
</gene>
<feature type="domain" description="Alcohol dehydrogenase-like N-terminal" evidence="3">
    <location>
        <begin position="25"/>
        <end position="123"/>
    </location>
</feature>
<evidence type="ECO:0000259" key="2">
    <source>
        <dbReference type="Pfam" id="PF00107"/>
    </source>
</evidence>
<dbReference type="SUPFAM" id="SSF51735">
    <property type="entry name" value="NAD(P)-binding Rossmann-fold domains"/>
    <property type="match status" value="1"/>
</dbReference>
<evidence type="ECO:0000313" key="5">
    <source>
        <dbReference type="Proteomes" id="UP001651880"/>
    </source>
</evidence>
<dbReference type="EMBL" id="JAJEKE010000002">
    <property type="protein sequence ID" value="MCQ1528877.1"/>
    <property type="molecule type" value="Genomic_DNA"/>
</dbReference>
<evidence type="ECO:0000259" key="3">
    <source>
        <dbReference type="Pfam" id="PF08240"/>
    </source>
</evidence>
<keyword evidence="1" id="KW-0560">Oxidoreductase</keyword>
<proteinExistence type="predicted"/>
<dbReference type="Pfam" id="PF08240">
    <property type="entry name" value="ADH_N"/>
    <property type="match status" value="1"/>
</dbReference>
<dbReference type="PANTHER" id="PTHR43401">
    <property type="entry name" value="L-THREONINE 3-DEHYDROGENASE"/>
    <property type="match status" value="1"/>
</dbReference>
<dbReference type="InterPro" id="IPR013149">
    <property type="entry name" value="ADH-like_C"/>
</dbReference>